<organism evidence="6 7">
    <name type="scientific">Mycena alexandri</name>
    <dbReference type="NCBI Taxonomy" id="1745969"/>
    <lineage>
        <taxon>Eukaryota</taxon>
        <taxon>Fungi</taxon>
        <taxon>Dikarya</taxon>
        <taxon>Basidiomycota</taxon>
        <taxon>Agaricomycotina</taxon>
        <taxon>Agaricomycetes</taxon>
        <taxon>Agaricomycetidae</taxon>
        <taxon>Agaricales</taxon>
        <taxon>Marasmiineae</taxon>
        <taxon>Mycenaceae</taxon>
        <taxon>Mycena</taxon>
    </lineage>
</organism>
<name>A0AAD6T2A3_9AGAR</name>
<proteinExistence type="predicted"/>
<keyword evidence="2 4" id="KW-0863">Zinc-finger</keyword>
<evidence type="ECO:0000256" key="3">
    <source>
        <dbReference type="ARBA" id="ARBA00022833"/>
    </source>
</evidence>
<reference evidence="6" key="1">
    <citation type="submission" date="2023-03" db="EMBL/GenBank/DDBJ databases">
        <title>Massive genome expansion in bonnet fungi (Mycena s.s.) driven by repeated elements and novel gene families across ecological guilds.</title>
        <authorList>
            <consortium name="Lawrence Berkeley National Laboratory"/>
            <person name="Harder C.B."/>
            <person name="Miyauchi S."/>
            <person name="Viragh M."/>
            <person name="Kuo A."/>
            <person name="Thoen E."/>
            <person name="Andreopoulos B."/>
            <person name="Lu D."/>
            <person name="Skrede I."/>
            <person name="Drula E."/>
            <person name="Henrissat B."/>
            <person name="Morin E."/>
            <person name="Kohler A."/>
            <person name="Barry K."/>
            <person name="LaButti K."/>
            <person name="Morin E."/>
            <person name="Salamov A."/>
            <person name="Lipzen A."/>
            <person name="Mereny Z."/>
            <person name="Hegedus B."/>
            <person name="Baldrian P."/>
            <person name="Stursova M."/>
            <person name="Weitz H."/>
            <person name="Taylor A."/>
            <person name="Grigoriev I.V."/>
            <person name="Nagy L.G."/>
            <person name="Martin F."/>
            <person name="Kauserud H."/>
        </authorList>
    </citation>
    <scope>NUCLEOTIDE SEQUENCE</scope>
    <source>
        <strain evidence="6">CBHHK200</strain>
    </source>
</reference>
<evidence type="ECO:0000259" key="5">
    <source>
        <dbReference type="PROSITE" id="PS50865"/>
    </source>
</evidence>
<dbReference type="PROSITE" id="PS50865">
    <property type="entry name" value="ZF_MYND_2"/>
    <property type="match status" value="1"/>
</dbReference>
<evidence type="ECO:0000313" key="6">
    <source>
        <dbReference type="EMBL" id="KAJ7037877.1"/>
    </source>
</evidence>
<evidence type="ECO:0000256" key="4">
    <source>
        <dbReference type="PROSITE-ProRule" id="PRU00134"/>
    </source>
</evidence>
<sequence>MSNTSPLSAEILAFRTCAVCYKTETKKVKFRRCGNCMKPAYCSVECQKKAWKSHKETCQFQAENRESLPARGTQERDMLSNIKKWFSKHTQLLVYAGTHAMGLDNRVRAGSMLATHMLVLILDPAPSGIHGDFIYKSAALRGMQEYGLDDTTCAALAKRVSEAAKDNRHSLTTYVRCGAAVYLAPITVERLNSQEHVLRFGPPDSDWERFLGRAINKNLEEGDRKRIERLQQLA</sequence>
<accession>A0AAD6T2A3</accession>
<dbReference type="EMBL" id="JARJCM010000034">
    <property type="protein sequence ID" value="KAJ7037877.1"/>
    <property type="molecule type" value="Genomic_DNA"/>
</dbReference>
<gene>
    <name evidence="6" type="ORF">C8F04DRAFT_384165</name>
</gene>
<evidence type="ECO:0000256" key="2">
    <source>
        <dbReference type="ARBA" id="ARBA00022771"/>
    </source>
</evidence>
<comment type="caution">
    <text evidence="6">The sequence shown here is derived from an EMBL/GenBank/DDBJ whole genome shotgun (WGS) entry which is preliminary data.</text>
</comment>
<dbReference type="Pfam" id="PF01753">
    <property type="entry name" value="zf-MYND"/>
    <property type="match status" value="1"/>
</dbReference>
<keyword evidence="7" id="KW-1185">Reference proteome</keyword>
<dbReference type="InterPro" id="IPR002893">
    <property type="entry name" value="Znf_MYND"/>
</dbReference>
<keyword evidence="3" id="KW-0862">Zinc</keyword>
<dbReference type="GO" id="GO:0008270">
    <property type="term" value="F:zinc ion binding"/>
    <property type="evidence" value="ECO:0007669"/>
    <property type="project" value="UniProtKB-KW"/>
</dbReference>
<keyword evidence="1" id="KW-0479">Metal-binding</keyword>
<feature type="domain" description="MYND-type" evidence="5">
    <location>
        <begin position="17"/>
        <end position="58"/>
    </location>
</feature>
<dbReference type="AlphaFoldDB" id="A0AAD6T2A3"/>
<protein>
    <recommendedName>
        <fullName evidence="5">MYND-type domain-containing protein</fullName>
    </recommendedName>
</protein>
<dbReference type="SUPFAM" id="SSF144232">
    <property type="entry name" value="HIT/MYND zinc finger-like"/>
    <property type="match status" value="1"/>
</dbReference>
<evidence type="ECO:0000313" key="7">
    <source>
        <dbReference type="Proteomes" id="UP001218188"/>
    </source>
</evidence>
<evidence type="ECO:0000256" key="1">
    <source>
        <dbReference type="ARBA" id="ARBA00022723"/>
    </source>
</evidence>
<dbReference type="Proteomes" id="UP001218188">
    <property type="component" value="Unassembled WGS sequence"/>
</dbReference>
<dbReference type="PROSITE" id="PS01360">
    <property type="entry name" value="ZF_MYND_1"/>
    <property type="match status" value="1"/>
</dbReference>
<dbReference type="Gene3D" id="6.10.140.2220">
    <property type="match status" value="1"/>
</dbReference>